<dbReference type="EMBL" id="JAAGVY010000051">
    <property type="protein sequence ID" value="NEN25399.1"/>
    <property type="molecule type" value="Genomic_DNA"/>
</dbReference>
<evidence type="ECO:0000313" key="2">
    <source>
        <dbReference type="EMBL" id="NEN25399.1"/>
    </source>
</evidence>
<dbReference type="RefSeq" id="WP_163286855.1">
    <property type="nucleotide sequence ID" value="NZ_JAAGVY010000051.1"/>
</dbReference>
<proteinExistence type="predicted"/>
<accession>A0A7K3WUP5</accession>
<keyword evidence="3" id="KW-1185">Reference proteome</keyword>
<keyword evidence="1" id="KW-0732">Signal</keyword>
<gene>
    <name evidence="2" type="ORF">G3O08_18030</name>
</gene>
<evidence type="ECO:0000256" key="1">
    <source>
        <dbReference type="SAM" id="SignalP"/>
    </source>
</evidence>
<sequence length="109" mass="12377">MKKLLILSWIMLQALPILLAQSPSDSSKVELEGLSRSEIRQIFLSMEETSESYNLAFSSRKANRQSIRSFVTNQYPNNTEKSDRNPTLSTETGLDGFSFSKIDVFIHIC</sequence>
<feature type="chain" id="PRO_5029780411" evidence="1">
    <location>
        <begin position="20"/>
        <end position="109"/>
    </location>
</feature>
<name>A0A7K3WUP5_9FLAO</name>
<organism evidence="2 3">
    <name type="scientific">Cryomorpha ignava</name>
    <dbReference type="NCBI Taxonomy" id="101383"/>
    <lineage>
        <taxon>Bacteria</taxon>
        <taxon>Pseudomonadati</taxon>
        <taxon>Bacteroidota</taxon>
        <taxon>Flavobacteriia</taxon>
        <taxon>Flavobacteriales</taxon>
        <taxon>Cryomorphaceae</taxon>
        <taxon>Cryomorpha</taxon>
    </lineage>
</organism>
<feature type="signal peptide" evidence="1">
    <location>
        <begin position="1"/>
        <end position="19"/>
    </location>
</feature>
<dbReference type="Proteomes" id="UP000486602">
    <property type="component" value="Unassembled WGS sequence"/>
</dbReference>
<reference evidence="2 3" key="1">
    <citation type="submission" date="2020-02" db="EMBL/GenBank/DDBJ databases">
        <title>Out from the shadows clarifying the taxonomy of the family Cryomorphaceae and related taxa by utilizing the GTDB taxonomic framework.</title>
        <authorList>
            <person name="Bowman J.P."/>
        </authorList>
    </citation>
    <scope>NUCLEOTIDE SEQUENCE [LARGE SCALE GENOMIC DNA]</scope>
    <source>
        <strain evidence="2 3">QSSC 1-22</strain>
    </source>
</reference>
<comment type="caution">
    <text evidence="2">The sequence shown here is derived from an EMBL/GenBank/DDBJ whole genome shotgun (WGS) entry which is preliminary data.</text>
</comment>
<dbReference type="AlphaFoldDB" id="A0A7K3WUP5"/>
<protein>
    <submittedName>
        <fullName evidence="2">Uncharacterized protein</fullName>
    </submittedName>
</protein>
<evidence type="ECO:0000313" key="3">
    <source>
        <dbReference type="Proteomes" id="UP000486602"/>
    </source>
</evidence>